<evidence type="ECO:0000313" key="2">
    <source>
        <dbReference type="Proteomes" id="UP001320148"/>
    </source>
</evidence>
<organism evidence="1 2">
    <name type="scientific">Desulfoluna limicola</name>
    <dbReference type="NCBI Taxonomy" id="2810562"/>
    <lineage>
        <taxon>Bacteria</taxon>
        <taxon>Pseudomonadati</taxon>
        <taxon>Thermodesulfobacteriota</taxon>
        <taxon>Desulfobacteria</taxon>
        <taxon>Desulfobacterales</taxon>
        <taxon>Desulfolunaceae</taxon>
        <taxon>Desulfoluna</taxon>
    </lineage>
</organism>
<protein>
    <submittedName>
        <fullName evidence="1">Four helix bundle protein</fullName>
    </submittedName>
</protein>
<dbReference type="SUPFAM" id="SSF158446">
    <property type="entry name" value="IVS-encoded protein-like"/>
    <property type="match status" value="1"/>
</dbReference>
<gene>
    <name evidence="1" type="ORF">DSLASN_12150</name>
</gene>
<dbReference type="PANTHER" id="PTHR38471:SF2">
    <property type="entry name" value="FOUR HELIX BUNDLE PROTEIN"/>
    <property type="match status" value="1"/>
</dbReference>
<accession>A0ABM7PET5</accession>
<dbReference type="PANTHER" id="PTHR38471">
    <property type="entry name" value="FOUR HELIX BUNDLE PROTEIN"/>
    <property type="match status" value="1"/>
</dbReference>
<dbReference type="InterPro" id="IPR012657">
    <property type="entry name" value="23S_rRNA-intervening_sequence"/>
</dbReference>
<dbReference type="Pfam" id="PF05635">
    <property type="entry name" value="23S_rRNA_IVP"/>
    <property type="match status" value="1"/>
</dbReference>
<dbReference type="Gene3D" id="1.20.1440.60">
    <property type="entry name" value="23S rRNA-intervening sequence"/>
    <property type="match status" value="1"/>
</dbReference>
<evidence type="ECO:0000313" key="1">
    <source>
        <dbReference type="EMBL" id="BCS95583.1"/>
    </source>
</evidence>
<sequence>MSIKRFEDIEAWSVARKLTQEVYLAVKSDKFSRDWGLKDQITRASGSVMHNIAEGFNSGSKKDFARFLSYAQRSCTEVQSQLYVALDQQYIDSNSFEHIYELAEHAKLKIGGFIRYLKSEEK</sequence>
<reference evidence="1 2" key="1">
    <citation type="submission" date="2021-02" db="EMBL/GenBank/DDBJ databases">
        <title>Complete genome of Desulfoluna sp. strain ASN36.</title>
        <authorList>
            <person name="Takahashi A."/>
            <person name="Kojima H."/>
            <person name="Fukui M."/>
        </authorList>
    </citation>
    <scope>NUCLEOTIDE SEQUENCE [LARGE SCALE GENOMIC DNA]</scope>
    <source>
        <strain evidence="1 2">ASN36</strain>
    </source>
</reference>
<dbReference type="CDD" id="cd16377">
    <property type="entry name" value="23S_rRNA_IVP_like"/>
    <property type="match status" value="1"/>
</dbReference>
<keyword evidence="2" id="KW-1185">Reference proteome</keyword>
<dbReference type="InterPro" id="IPR036583">
    <property type="entry name" value="23S_rRNA_IVS_sf"/>
</dbReference>
<dbReference type="Proteomes" id="UP001320148">
    <property type="component" value="Chromosome"/>
</dbReference>
<dbReference type="NCBIfam" id="TIGR02436">
    <property type="entry name" value="four helix bundle protein"/>
    <property type="match status" value="1"/>
</dbReference>
<dbReference type="EMBL" id="AP024488">
    <property type="protein sequence ID" value="BCS95583.1"/>
    <property type="molecule type" value="Genomic_DNA"/>
</dbReference>
<dbReference type="RefSeq" id="WP_255719050.1">
    <property type="nucleotide sequence ID" value="NZ_AP024488.1"/>
</dbReference>
<name>A0ABM7PET5_9BACT</name>
<proteinExistence type="predicted"/>